<keyword evidence="4" id="KW-1185">Reference proteome</keyword>
<gene>
    <name evidence="3" type="ORF">MEDL_60483</name>
</gene>
<dbReference type="AlphaFoldDB" id="A0A8S3V177"/>
<dbReference type="Pfam" id="PF01170">
    <property type="entry name" value="UPF0020"/>
    <property type="match status" value="1"/>
</dbReference>
<dbReference type="InterPro" id="IPR000241">
    <property type="entry name" value="RlmKL-like_Mtase"/>
</dbReference>
<dbReference type="EMBL" id="CAJPWZ010002949">
    <property type="protein sequence ID" value="CAG2248631.1"/>
    <property type="molecule type" value="Genomic_DNA"/>
</dbReference>
<evidence type="ECO:0000313" key="3">
    <source>
        <dbReference type="EMBL" id="CAG2248631.1"/>
    </source>
</evidence>
<evidence type="ECO:0000313" key="4">
    <source>
        <dbReference type="Proteomes" id="UP000683360"/>
    </source>
</evidence>
<name>A0A8S3V177_MYTED</name>
<feature type="domain" description="Ribosomal RNA large subunit methyltransferase K/L-like methyltransferase" evidence="2">
    <location>
        <begin position="4"/>
        <end position="73"/>
    </location>
</feature>
<comment type="caution">
    <text evidence="3">The sequence shown here is derived from an EMBL/GenBank/DDBJ whole genome shotgun (WGS) entry which is preliminary data.</text>
</comment>
<evidence type="ECO:0000259" key="2">
    <source>
        <dbReference type="Pfam" id="PF01170"/>
    </source>
</evidence>
<dbReference type="InterPro" id="IPR029063">
    <property type="entry name" value="SAM-dependent_MTases_sf"/>
</dbReference>
<feature type="region of interest" description="Disordered" evidence="1">
    <location>
        <begin position="66"/>
        <end position="156"/>
    </location>
</feature>
<dbReference type="SUPFAM" id="SSF53335">
    <property type="entry name" value="S-adenosyl-L-methionine-dependent methyltransferases"/>
    <property type="match status" value="1"/>
</dbReference>
<dbReference type="Gene3D" id="3.40.50.150">
    <property type="entry name" value="Vaccinia Virus protein VP39"/>
    <property type="match status" value="1"/>
</dbReference>
<protein>
    <recommendedName>
        <fullName evidence="2">Ribosomal RNA large subunit methyltransferase K/L-like methyltransferase domain-containing protein</fullName>
    </recommendedName>
</protein>
<evidence type="ECO:0000256" key="1">
    <source>
        <dbReference type="SAM" id="MobiDB-lite"/>
    </source>
</evidence>
<accession>A0A8S3V177</accession>
<dbReference type="GO" id="GO:0043527">
    <property type="term" value="C:tRNA methyltransferase complex"/>
    <property type="evidence" value="ECO:0007669"/>
    <property type="project" value="UniProtKB-ARBA"/>
</dbReference>
<sequence length="156" mass="18018">MPLRNCSIDHVLCDAPFGKQYKVDCDLEHFYTRFLNEVTRILKPDGIVVLLTSPEMERFLLKTLSKKKKSKQENVIQEKDIKTDEKGSNDEIDGKNEIDIQKGDTTTKIERQDDLQNTIKDLKQKNDSEKEDNSSKIGLNNDPKQENDIEMGDNPY</sequence>
<feature type="compositionally biased region" description="Basic and acidic residues" evidence="1">
    <location>
        <begin position="76"/>
        <end position="134"/>
    </location>
</feature>
<proteinExistence type="predicted"/>
<organism evidence="3 4">
    <name type="scientific">Mytilus edulis</name>
    <name type="common">Blue mussel</name>
    <dbReference type="NCBI Taxonomy" id="6550"/>
    <lineage>
        <taxon>Eukaryota</taxon>
        <taxon>Metazoa</taxon>
        <taxon>Spiralia</taxon>
        <taxon>Lophotrochozoa</taxon>
        <taxon>Mollusca</taxon>
        <taxon>Bivalvia</taxon>
        <taxon>Autobranchia</taxon>
        <taxon>Pteriomorphia</taxon>
        <taxon>Mytilida</taxon>
        <taxon>Mytiloidea</taxon>
        <taxon>Mytilidae</taxon>
        <taxon>Mytilinae</taxon>
        <taxon>Mytilus</taxon>
    </lineage>
</organism>
<dbReference type="OrthoDB" id="2013972at2759"/>
<dbReference type="Proteomes" id="UP000683360">
    <property type="component" value="Unassembled WGS sequence"/>
</dbReference>
<reference evidence="3" key="1">
    <citation type="submission" date="2021-03" db="EMBL/GenBank/DDBJ databases">
        <authorList>
            <person name="Bekaert M."/>
        </authorList>
    </citation>
    <scope>NUCLEOTIDE SEQUENCE</scope>
</reference>